<dbReference type="EMBL" id="CM056814">
    <property type="protein sequence ID" value="KAJ8627514.1"/>
    <property type="molecule type" value="Genomic_DNA"/>
</dbReference>
<reference evidence="1 2" key="1">
    <citation type="journal article" date="2022" name="Hortic Res">
        <title>A haplotype resolved chromosomal level avocado genome allows analysis of novel avocado genes.</title>
        <authorList>
            <person name="Nath O."/>
            <person name="Fletcher S.J."/>
            <person name="Hayward A."/>
            <person name="Shaw L.M."/>
            <person name="Masouleh A.K."/>
            <person name="Furtado A."/>
            <person name="Henry R.J."/>
            <person name="Mitter N."/>
        </authorList>
    </citation>
    <scope>NUCLEOTIDE SEQUENCE [LARGE SCALE GENOMIC DNA]</scope>
    <source>
        <strain evidence="2">cv. Hass</strain>
    </source>
</reference>
<dbReference type="Proteomes" id="UP001234297">
    <property type="component" value="Chromosome 6"/>
</dbReference>
<comment type="caution">
    <text evidence="1">The sequence shown here is derived from an EMBL/GenBank/DDBJ whole genome shotgun (WGS) entry which is preliminary data.</text>
</comment>
<gene>
    <name evidence="1" type="ORF">MRB53_020821</name>
</gene>
<evidence type="ECO:0000313" key="2">
    <source>
        <dbReference type="Proteomes" id="UP001234297"/>
    </source>
</evidence>
<protein>
    <submittedName>
        <fullName evidence="1">Uncharacterized protein</fullName>
    </submittedName>
</protein>
<sequence>MNASQHASNRHQMKCIAPCTKQKKLLLVRAQPRCFWCQTSMDSTGLEESQETPNIDIQSFFDSAPSLRNSSIISDKIEDFIYHLSQSSGNGTPVRVVCVTSGGTTVPLEQRCVRYIDNFSSGNRGAASTEYFVKAGYAVIFIHRRGTCQPYCRSLPEDSFLDYLELTKESTVQVRQSHAGAVKRALTDHCDAVEKGLLLKLPFTTIFEYLQILQMVATSMKSLGSYGMFYLAAAVSDFYVPWESMVEHKIQSAAGSLDIRLAQVPKMLSVLRRKWVPTAFCISFKLETDIKILLKKADAALRKYKMHVVVANELSTRKEEVVVLTTEGSVTVRRENGIEDVEKPLIELLVEKHSAYIEQSASAAVTSSLTQNDGVNV</sequence>
<keyword evidence="2" id="KW-1185">Reference proteome</keyword>
<organism evidence="1 2">
    <name type="scientific">Persea americana</name>
    <name type="common">Avocado</name>
    <dbReference type="NCBI Taxonomy" id="3435"/>
    <lineage>
        <taxon>Eukaryota</taxon>
        <taxon>Viridiplantae</taxon>
        <taxon>Streptophyta</taxon>
        <taxon>Embryophyta</taxon>
        <taxon>Tracheophyta</taxon>
        <taxon>Spermatophyta</taxon>
        <taxon>Magnoliopsida</taxon>
        <taxon>Magnoliidae</taxon>
        <taxon>Laurales</taxon>
        <taxon>Lauraceae</taxon>
        <taxon>Persea</taxon>
    </lineage>
</organism>
<name>A0ACC2L232_PERAE</name>
<accession>A0ACC2L232</accession>
<evidence type="ECO:0000313" key="1">
    <source>
        <dbReference type="EMBL" id="KAJ8627514.1"/>
    </source>
</evidence>
<proteinExistence type="predicted"/>